<dbReference type="Pfam" id="PF01593">
    <property type="entry name" value="Amino_oxidase"/>
    <property type="match status" value="1"/>
</dbReference>
<comment type="caution">
    <text evidence="5">The sequence shown here is derived from an EMBL/GenBank/DDBJ whole genome shotgun (WGS) entry which is preliminary data.</text>
</comment>
<feature type="domain" description="Amine oxidase" evidence="4">
    <location>
        <begin position="181"/>
        <end position="267"/>
    </location>
</feature>
<evidence type="ECO:0000313" key="6">
    <source>
        <dbReference type="Proteomes" id="UP001484097"/>
    </source>
</evidence>
<dbReference type="InterPro" id="IPR036188">
    <property type="entry name" value="FAD/NAD-bd_sf"/>
</dbReference>
<dbReference type="Pfam" id="PF13450">
    <property type="entry name" value="NAD_binding_8"/>
    <property type="match status" value="1"/>
</dbReference>
<comment type="function">
    <text evidence="1">Probable oxidoreductase that may play a role as regulator of mitochondrial function.</text>
</comment>
<reference evidence="5 6" key="1">
    <citation type="submission" date="2024-05" db="EMBL/GenBank/DDBJ databases">
        <authorList>
            <person name="Yi C."/>
        </authorList>
    </citation>
    <scope>NUCLEOTIDE SEQUENCE [LARGE SCALE GENOMIC DNA]</scope>
    <source>
        <strain evidence="5 6">XS13</strain>
    </source>
</reference>
<sequence length="496" mass="51767">MLNQTPHHSARPSGGRRAVVVGSGPNGLTAAAVLARAGWEVDVHERHHAYGGASGSADVLGPGTIVDLGAAGHSFGVASPVFRDLDLTSHGLEWLHPEYPMAHPLQGRPAAVLHDSMQATVAGLGADGAAWKALHAPLVGDIDAHLANILGPSLLRWPPHLLSMARFGVRALWPSGALGRAVFRDEAARALFAGSSIHAILPPSHLLTSAFGLIFGALGMTRGWPVARGGSQGIADALVSVLRSHGGRIHLNHEVTDLGEFAGADAILLDVTPRQLLRLKGADLTDRYAGHLKRWTYGTGASKIDYLLDGPVPWTDPRVGGAGTVHVGGSLAEMEHAEREAKAGRMPERPFVMVCQQQSADPSRATGAADGKTVLWTYAHVPGGYDAPVDEAIEAQIERYAPGFRDRIVHRVATPPSALESWNPNLIGGDVAGGSMGGLQQILRPAPVLSPHRTSTPGLYLASSSTPPGGGVHGMAGLHAARAVLADAASHRRTSP</sequence>
<protein>
    <recommendedName>
        <fullName evidence="3">Pyridine nucleotide-disulfide oxidoreductase domain-containing protein 2</fullName>
    </recommendedName>
</protein>
<accession>A0ABV0IIH0</accession>
<dbReference type="PANTHER" id="PTHR10668:SF105">
    <property type="entry name" value="DEHYDROGENASE-RELATED"/>
    <property type="match status" value="1"/>
</dbReference>
<evidence type="ECO:0000259" key="4">
    <source>
        <dbReference type="Pfam" id="PF01593"/>
    </source>
</evidence>
<organism evidence="5 6">
    <name type="scientific">Citricoccus nitrophenolicus</name>
    <dbReference type="NCBI Taxonomy" id="863575"/>
    <lineage>
        <taxon>Bacteria</taxon>
        <taxon>Bacillati</taxon>
        <taxon>Actinomycetota</taxon>
        <taxon>Actinomycetes</taxon>
        <taxon>Micrococcales</taxon>
        <taxon>Micrococcaceae</taxon>
        <taxon>Citricoccus</taxon>
    </lineage>
</organism>
<evidence type="ECO:0000256" key="3">
    <source>
        <dbReference type="ARBA" id="ARBA00040298"/>
    </source>
</evidence>
<comment type="subunit">
    <text evidence="2">Interacts with COX5B; this interaction may contribute to localize PYROXD2 to the inner face of the inner mitochondrial membrane.</text>
</comment>
<dbReference type="RefSeq" id="WP_309810894.1">
    <property type="nucleotide sequence ID" value="NZ_JBDXMX010000003.1"/>
</dbReference>
<evidence type="ECO:0000256" key="2">
    <source>
        <dbReference type="ARBA" id="ARBA00038825"/>
    </source>
</evidence>
<gene>
    <name evidence="5" type="ORF">ABDK96_09770</name>
</gene>
<keyword evidence="6" id="KW-1185">Reference proteome</keyword>
<proteinExistence type="predicted"/>
<evidence type="ECO:0000313" key="5">
    <source>
        <dbReference type="EMBL" id="MEO9247968.1"/>
    </source>
</evidence>
<dbReference type="Proteomes" id="UP001484097">
    <property type="component" value="Unassembled WGS sequence"/>
</dbReference>
<dbReference type="Gene3D" id="3.50.50.60">
    <property type="entry name" value="FAD/NAD(P)-binding domain"/>
    <property type="match status" value="2"/>
</dbReference>
<dbReference type="SUPFAM" id="SSF51905">
    <property type="entry name" value="FAD/NAD(P)-binding domain"/>
    <property type="match status" value="1"/>
</dbReference>
<dbReference type="PANTHER" id="PTHR10668">
    <property type="entry name" value="PHYTOENE DEHYDROGENASE"/>
    <property type="match status" value="1"/>
</dbReference>
<name>A0ABV0IIH0_9MICC</name>
<dbReference type="EMBL" id="JBDXMX010000003">
    <property type="protein sequence ID" value="MEO9247968.1"/>
    <property type="molecule type" value="Genomic_DNA"/>
</dbReference>
<dbReference type="PRINTS" id="PR00419">
    <property type="entry name" value="ADXRDTASE"/>
</dbReference>
<dbReference type="InterPro" id="IPR002937">
    <property type="entry name" value="Amino_oxidase"/>
</dbReference>
<evidence type="ECO:0000256" key="1">
    <source>
        <dbReference type="ARBA" id="ARBA00037217"/>
    </source>
</evidence>